<dbReference type="GO" id="GO:0003677">
    <property type="term" value="F:DNA binding"/>
    <property type="evidence" value="ECO:0007669"/>
    <property type="project" value="InterPro"/>
</dbReference>
<dbReference type="InterPro" id="IPR047854">
    <property type="entry name" value="RFC_lid"/>
</dbReference>
<dbReference type="CDD" id="cd18140">
    <property type="entry name" value="HLD_clamp_RFC"/>
    <property type="match status" value="1"/>
</dbReference>
<dbReference type="InterPro" id="IPR027417">
    <property type="entry name" value="P-loop_NTPase"/>
</dbReference>
<keyword evidence="7" id="KW-0336">GPI-anchor</keyword>
<dbReference type="InterPro" id="IPR013748">
    <property type="entry name" value="Rep_factorC_C"/>
</dbReference>
<evidence type="ECO:0000256" key="10">
    <source>
        <dbReference type="ARBA" id="ARBA00022741"/>
    </source>
</evidence>
<dbReference type="SMART" id="SM00382">
    <property type="entry name" value="AAA"/>
    <property type="match status" value="1"/>
</dbReference>
<protein>
    <recommendedName>
        <fullName evidence="18">CFEM domain-containing protein</fullName>
    </recommendedName>
</protein>
<dbReference type="GO" id="GO:0098552">
    <property type="term" value="C:side of membrane"/>
    <property type="evidence" value="ECO:0007669"/>
    <property type="project" value="UniProtKB-KW"/>
</dbReference>
<dbReference type="GO" id="GO:0006271">
    <property type="term" value="P:DNA strand elongation involved in DNA replication"/>
    <property type="evidence" value="ECO:0007669"/>
    <property type="project" value="UniProtKB-ARBA"/>
</dbReference>
<keyword evidence="8" id="KW-0235">DNA replication</keyword>
<dbReference type="GO" id="GO:0031389">
    <property type="term" value="C:Rad17 RFC-like complex"/>
    <property type="evidence" value="ECO:0007669"/>
    <property type="project" value="TreeGrafter"/>
</dbReference>
<evidence type="ECO:0000256" key="12">
    <source>
        <dbReference type="ARBA" id="ARBA00023136"/>
    </source>
</evidence>
<dbReference type="Pfam" id="PF05730">
    <property type="entry name" value="CFEM"/>
    <property type="match status" value="1"/>
</dbReference>
<comment type="subcellular location">
    <subcellularLocation>
        <location evidence="2">Membrane</location>
        <topology evidence="2">Lipid-anchor</topology>
        <topology evidence="2">GPI-anchor</topology>
    </subcellularLocation>
    <subcellularLocation>
        <location evidence="1">Nucleus</location>
    </subcellularLocation>
    <subcellularLocation>
        <location evidence="3">Secreted</location>
    </subcellularLocation>
</comment>
<feature type="region of interest" description="Disordered" evidence="17">
    <location>
        <begin position="991"/>
        <end position="1135"/>
    </location>
</feature>
<keyword evidence="6" id="KW-0964">Secreted</keyword>
<comment type="similarity">
    <text evidence="4">Belongs to the activator 1 small subunits family.</text>
</comment>
<dbReference type="InterPro" id="IPR003593">
    <property type="entry name" value="AAA+_ATPase"/>
</dbReference>
<keyword evidence="9" id="KW-0732">Signal</keyword>
<evidence type="ECO:0000256" key="8">
    <source>
        <dbReference type="ARBA" id="ARBA00022705"/>
    </source>
</evidence>
<evidence type="ECO:0000256" key="3">
    <source>
        <dbReference type="ARBA" id="ARBA00004613"/>
    </source>
</evidence>
<feature type="compositionally biased region" description="Acidic residues" evidence="17">
    <location>
        <begin position="1303"/>
        <end position="1319"/>
    </location>
</feature>
<keyword evidence="7" id="KW-0325">Glycoprotein</keyword>
<dbReference type="InterPro" id="IPR008427">
    <property type="entry name" value="Extracellular_membr_CFEM_dom"/>
</dbReference>
<dbReference type="Pfam" id="PF00004">
    <property type="entry name" value="AAA"/>
    <property type="match status" value="1"/>
</dbReference>
<dbReference type="SUPFAM" id="SSF48019">
    <property type="entry name" value="post-AAA+ oligomerization domain-like"/>
    <property type="match status" value="1"/>
</dbReference>
<dbReference type="Gene3D" id="1.10.8.60">
    <property type="match status" value="1"/>
</dbReference>
<keyword evidence="11" id="KW-0067">ATP-binding</keyword>
<dbReference type="GO" id="GO:0031390">
    <property type="term" value="C:Ctf18 RFC-like complex"/>
    <property type="evidence" value="ECO:0007669"/>
    <property type="project" value="TreeGrafter"/>
</dbReference>
<dbReference type="Pfam" id="PF10256">
    <property type="entry name" value="Erf4"/>
    <property type="match status" value="1"/>
</dbReference>
<organism evidence="19 20">
    <name type="scientific">Endocarpon pusillum (strain Z07020 / HMAS-L-300199)</name>
    <name type="common">Lichen-forming fungus</name>
    <dbReference type="NCBI Taxonomy" id="1263415"/>
    <lineage>
        <taxon>Eukaryota</taxon>
        <taxon>Fungi</taxon>
        <taxon>Dikarya</taxon>
        <taxon>Ascomycota</taxon>
        <taxon>Pezizomycotina</taxon>
        <taxon>Eurotiomycetes</taxon>
        <taxon>Chaetothyriomycetidae</taxon>
        <taxon>Verrucariales</taxon>
        <taxon>Verrucariaceae</taxon>
        <taxon>Endocarpon</taxon>
    </lineage>
</organism>
<feature type="compositionally biased region" description="Basic and acidic residues" evidence="17">
    <location>
        <begin position="1327"/>
        <end position="1336"/>
    </location>
</feature>
<evidence type="ECO:0000259" key="18">
    <source>
        <dbReference type="PROSITE" id="PS52012"/>
    </source>
</evidence>
<dbReference type="PANTHER" id="PTHR11669">
    <property type="entry name" value="REPLICATION FACTOR C / DNA POLYMERASE III GAMMA-TAU SUBUNIT"/>
    <property type="match status" value="1"/>
</dbReference>
<evidence type="ECO:0000256" key="13">
    <source>
        <dbReference type="ARBA" id="ARBA00023157"/>
    </source>
</evidence>
<dbReference type="eggNOG" id="KOG0991">
    <property type="taxonomic scope" value="Eukaryota"/>
</dbReference>
<dbReference type="HOGENOM" id="CLU_258698_0_0_1"/>
<dbReference type="InterPro" id="IPR050238">
    <property type="entry name" value="DNA_Rep/Repair_Clamp_Loader"/>
</dbReference>
<dbReference type="InterPro" id="IPR003959">
    <property type="entry name" value="ATPase_AAA_core"/>
</dbReference>
<gene>
    <name evidence="19" type="ORF">EPUS_06793</name>
</gene>
<dbReference type="CDD" id="cd00009">
    <property type="entry name" value="AAA"/>
    <property type="match status" value="1"/>
</dbReference>
<keyword evidence="15" id="KW-0449">Lipoprotein</keyword>
<dbReference type="OrthoDB" id="4199794at2759"/>
<dbReference type="Proteomes" id="UP000019373">
    <property type="component" value="Unassembled WGS sequence"/>
</dbReference>
<evidence type="ECO:0000256" key="7">
    <source>
        <dbReference type="ARBA" id="ARBA00022622"/>
    </source>
</evidence>
<reference evidence="20" key="1">
    <citation type="journal article" date="2014" name="BMC Genomics">
        <title>Genome characteristics reveal the impact of lichenization on lichen-forming fungus Endocarpon pusillum Hedwig (Verrucariales, Ascomycota).</title>
        <authorList>
            <person name="Wang Y.-Y."/>
            <person name="Liu B."/>
            <person name="Zhang X.-Y."/>
            <person name="Zhou Q.-M."/>
            <person name="Zhang T."/>
            <person name="Li H."/>
            <person name="Yu Y.-F."/>
            <person name="Zhang X.-L."/>
            <person name="Hao X.-Y."/>
            <person name="Wang M."/>
            <person name="Wang L."/>
            <person name="Wei J.-C."/>
        </authorList>
    </citation>
    <scope>NUCLEOTIDE SEQUENCE [LARGE SCALE GENOMIC DNA]</scope>
    <source>
        <strain evidence="20">Z07020 / HMAS-L-300199</strain>
    </source>
</reference>
<dbReference type="FunFam" id="3.40.50.300:FF:000107">
    <property type="entry name" value="Replication factor C subunit 4"/>
    <property type="match status" value="1"/>
</dbReference>
<evidence type="ECO:0000256" key="16">
    <source>
        <dbReference type="PROSITE-ProRule" id="PRU01356"/>
    </source>
</evidence>
<feature type="region of interest" description="Disordered" evidence="17">
    <location>
        <begin position="1294"/>
        <end position="1336"/>
    </location>
</feature>
<evidence type="ECO:0000256" key="1">
    <source>
        <dbReference type="ARBA" id="ARBA00004123"/>
    </source>
</evidence>
<keyword evidence="14" id="KW-0539">Nucleus</keyword>
<dbReference type="GO" id="GO:0031391">
    <property type="term" value="C:Elg1 RFC-like complex"/>
    <property type="evidence" value="ECO:0007669"/>
    <property type="project" value="TreeGrafter"/>
</dbReference>
<evidence type="ECO:0000256" key="17">
    <source>
        <dbReference type="SAM" id="MobiDB-lite"/>
    </source>
</evidence>
<comment type="caution">
    <text evidence="16">Lacks conserved residue(s) required for the propagation of feature annotation.</text>
</comment>
<dbReference type="FunFam" id="1.10.8.60:FF:000012">
    <property type="entry name" value="Replication factor C subunit 4"/>
    <property type="match status" value="1"/>
</dbReference>
<feature type="compositionally biased region" description="Polar residues" evidence="17">
    <location>
        <begin position="1060"/>
        <end position="1069"/>
    </location>
</feature>
<evidence type="ECO:0000256" key="11">
    <source>
        <dbReference type="ARBA" id="ARBA00022840"/>
    </source>
</evidence>
<dbReference type="GO" id="GO:0003689">
    <property type="term" value="F:DNA clamp loader activity"/>
    <property type="evidence" value="ECO:0007669"/>
    <property type="project" value="TreeGrafter"/>
</dbReference>
<accession>U1FUB1</accession>
<feature type="disulfide bond" evidence="16">
    <location>
        <begin position="649"/>
        <end position="656"/>
    </location>
</feature>
<comment type="similarity">
    <text evidence="5">Belongs to the RBT5 family.</text>
</comment>
<dbReference type="GeneID" id="19241683"/>
<feature type="domain" description="CFEM" evidence="18">
    <location>
        <begin position="605"/>
        <end position="718"/>
    </location>
</feature>
<dbReference type="GO" id="GO:0006281">
    <property type="term" value="P:DNA repair"/>
    <property type="evidence" value="ECO:0007669"/>
    <property type="project" value="TreeGrafter"/>
</dbReference>
<feature type="compositionally biased region" description="Basic and acidic residues" evidence="17">
    <location>
        <begin position="1044"/>
        <end position="1056"/>
    </location>
</feature>
<dbReference type="Gene3D" id="1.20.272.10">
    <property type="match status" value="1"/>
</dbReference>
<dbReference type="NCBIfam" id="NF001679">
    <property type="entry name" value="PRK00440.1"/>
    <property type="match status" value="1"/>
</dbReference>
<evidence type="ECO:0000256" key="2">
    <source>
        <dbReference type="ARBA" id="ARBA00004589"/>
    </source>
</evidence>
<feature type="region of interest" description="Disordered" evidence="17">
    <location>
        <begin position="755"/>
        <end position="795"/>
    </location>
</feature>
<dbReference type="InterPro" id="IPR019383">
    <property type="entry name" value="Golgin_A_7/ERF4"/>
</dbReference>
<dbReference type="Pfam" id="PF08542">
    <property type="entry name" value="Rep_fac_C"/>
    <property type="match status" value="1"/>
</dbReference>
<evidence type="ECO:0000256" key="9">
    <source>
        <dbReference type="ARBA" id="ARBA00022729"/>
    </source>
</evidence>
<evidence type="ECO:0000256" key="14">
    <source>
        <dbReference type="ARBA" id="ARBA00023242"/>
    </source>
</evidence>
<proteinExistence type="inferred from homology"/>
<keyword evidence="12" id="KW-0472">Membrane</keyword>
<dbReference type="GO" id="GO:0005524">
    <property type="term" value="F:ATP binding"/>
    <property type="evidence" value="ECO:0007669"/>
    <property type="project" value="UniProtKB-KW"/>
</dbReference>
<dbReference type="GO" id="GO:0005663">
    <property type="term" value="C:DNA replication factor C complex"/>
    <property type="evidence" value="ECO:0007669"/>
    <property type="project" value="TreeGrafter"/>
</dbReference>
<evidence type="ECO:0000256" key="5">
    <source>
        <dbReference type="ARBA" id="ARBA00010031"/>
    </source>
</evidence>
<evidence type="ECO:0000256" key="6">
    <source>
        <dbReference type="ARBA" id="ARBA00022525"/>
    </source>
</evidence>
<dbReference type="SUPFAM" id="SSF52540">
    <property type="entry name" value="P-loop containing nucleoside triphosphate hydrolases"/>
    <property type="match status" value="1"/>
</dbReference>
<keyword evidence="20" id="KW-1185">Reference proteome</keyword>
<keyword evidence="13 16" id="KW-1015">Disulfide bond</keyword>
<dbReference type="PROSITE" id="PS52012">
    <property type="entry name" value="CFEM"/>
    <property type="match status" value="1"/>
</dbReference>
<dbReference type="InterPro" id="IPR008921">
    <property type="entry name" value="DNA_pol3_clamp-load_cplx_C"/>
</dbReference>
<evidence type="ECO:0000256" key="4">
    <source>
        <dbReference type="ARBA" id="ARBA00005378"/>
    </source>
</evidence>
<feature type="compositionally biased region" description="Polar residues" evidence="17">
    <location>
        <begin position="784"/>
        <end position="795"/>
    </location>
</feature>
<name>U1FUB1_ENDPU</name>
<dbReference type="Gene3D" id="3.40.50.300">
    <property type="entry name" value="P-loop containing nucleotide triphosphate hydrolases"/>
    <property type="match status" value="1"/>
</dbReference>
<dbReference type="EMBL" id="KE721519">
    <property type="protein sequence ID" value="ERF68377.1"/>
    <property type="molecule type" value="Genomic_DNA"/>
</dbReference>
<sequence length="1336" mass="143708">MVEAESSTAAARKALKAHTNGATPDYELPWVEKYRPVFLDDIVGNTETVERLKIIAKDGNMPHVIISGMPGIGKTTSVLCLARQLLGDAYKEAVLELNASDERGIDVVRNRIKGFAQKKVTLPPGRHKIVILDEADSMTSGAQQALRRTMEIYSNTTRFAFACNQSNKIIEPLQSRCAILRYARLTDAQVVHRLMQIIEAEKVEHSEDGLAALVFSAEGDMRQAINNLQSTWAGFGFVSGDNVFRVVDSPHPVKVQAMIKSCWEGKVDTALDTLKELWDLGYSSHDIISTMFRVTKTIPTLSEHSKLEFIKEIGFTHMRVLEGDDCIDNLNIPNCDRDDSFYGWDCVCTDQSALDSVNNCISSSCSLSDQNSIFGNIAQACANRGNPITAAPAEATFSATSGGTLFASGWGSEYSDCTSDRSRGFGRGGFGGEGIGKGHCHGWAGHCPWTTFTGNWGPSWLVSWSGFHGDDNCSTITDSSLTAATSPSRVSATITASPSLSLGATVTTTVNGQTLTGTIFSAQANAESATTGTAAVAQETGQASRHQPLGAFGAMGHGTNISPYVAQQHSVLQMYILHCWISRGSPMPPSNRAVVTIPDDVRSKSATLMYTGLLPSRTSTFTASSPRSVHPLTLLRQLPCVADVTGTTCAPTQWSCLCPSSIYIDRLNACVYQACAAADSQQATFGAIANICQIYGLPPTASPEANAASTMDLAGTVSIVGVSTTSTAPTASIAPTSNVAPPTDTAIPPALISSTSSVAVPTESDTSPPPSATSASANNPTGTESTRNSVPASSIPIQVPESTEVASSTESSTAAATSSGSATLISFNEYAACGGALLALPWAISNHYDSAAPLDTLFNTAFTTASSLRQTTQLLSARAAEKRPQRDVDIDPQAGQSHSIAHDLFLQSPEPVVLPRFPDRHPLLHRRSLLKPFSRQLPSQRAPFKTLRPSPSRLLNPINHVPRQAAVPITRSPIAGTFPEAGAALLTLPEQRRSRRQSPHSPLFEHSPVGGSESGRTSIGLPPGQRLSGTLEFDGGGAAAEMSDLEKQTQDHRPPDPSRMGTTTPTSKYNTHDRDLEANIPQSQSILGQKYGMGKDDQPNHPPRHTKSEVSLRRPYSIKSEVPESRAGAEDAVDDQGSVAEELAWGPSHPCFPHLNSHVPLNSPEFTSTRIIRIKRDWMVRGDLAPTYSNLYPEILDPLLPEHQFRNIIQKVNQTLVLAYDPFSSRNLVDVVMGVLTGWLWDDLGFGGVKKRLRDLEQWLADWNRDVGMGERVKIIPLRRTGYMSLDIQIPDPQIRIVNDGPGPEEEDEDEAVEAEEEAVPPGSMSESEKAVRVEG</sequence>
<evidence type="ECO:0000256" key="15">
    <source>
        <dbReference type="ARBA" id="ARBA00023288"/>
    </source>
</evidence>
<dbReference type="RefSeq" id="XP_007806000.1">
    <property type="nucleotide sequence ID" value="XM_007807809.1"/>
</dbReference>
<keyword evidence="10" id="KW-0547">Nucleotide-binding</keyword>
<feature type="compositionally biased region" description="Low complexity" evidence="17">
    <location>
        <begin position="761"/>
        <end position="783"/>
    </location>
</feature>
<dbReference type="PANTHER" id="PTHR11669:SF5">
    <property type="entry name" value="REPLICATION FACTOR C SUBUNIT 2"/>
    <property type="match status" value="1"/>
</dbReference>
<dbReference type="GO" id="GO:0016887">
    <property type="term" value="F:ATP hydrolysis activity"/>
    <property type="evidence" value="ECO:0007669"/>
    <property type="project" value="InterPro"/>
</dbReference>
<evidence type="ECO:0000313" key="19">
    <source>
        <dbReference type="EMBL" id="ERF68377.1"/>
    </source>
</evidence>
<dbReference type="GO" id="GO:0005576">
    <property type="term" value="C:extracellular region"/>
    <property type="evidence" value="ECO:0007669"/>
    <property type="project" value="UniProtKB-SubCell"/>
</dbReference>
<evidence type="ECO:0000313" key="20">
    <source>
        <dbReference type="Proteomes" id="UP000019373"/>
    </source>
</evidence>